<dbReference type="AlphaFoldDB" id="A0A6A6GMM1"/>
<protein>
    <submittedName>
        <fullName evidence="1">Uncharacterized protein</fullName>
    </submittedName>
</protein>
<reference evidence="2" key="1">
    <citation type="journal article" date="2020" name="Stud. Mycol.">
        <title>101 Dothideomycetes genomes: A test case for predicting lifestyles and emergence of pathogens.</title>
        <authorList>
            <person name="Haridas S."/>
            <person name="Albert R."/>
            <person name="Binder M."/>
            <person name="Bloem J."/>
            <person name="LaButti K."/>
            <person name="Salamov A."/>
            <person name="Andreopoulos B."/>
            <person name="Baker S."/>
            <person name="Barry K."/>
            <person name="Bills G."/>
            <person name="Bluhm B."/>
            <person name="Cannon C."/>
            <person name="Castanera R."/>
            <person name="Culley D."/>
            <person name="Daum C."/>
            <person name="Ezra D."/>
            <person name="Gonzalez J."/>
            <person name="Henrissat B."/>
            <person name="Kuo A."/>
            <person name="Liang C."/>
            <person name="Lipzen A."/>
            <person name="Lutzoni F."/>
            <person name="Magnuson J."/>
            <person name="Mondo S."/>
            <person name="Nolan M."/>
            <person name="Ohm R."/>
            <person name="Pangilinan J."/>
            <person name="Park H.-J."/>
            <person name="Ramirez L."/>
            <person name="Alfaro M."/>
            <person name="Sun H."/>
            <person name="Tritt A."/>
            <person name="Yoshinaga Y."/>
            <person name="Zwiers L.-H."/>
            <person name="Turgeon B."/>
            <person name="Goodwin S."/>
            <person name="Spatafora J."/>
            <person name="Crous P."/>
            <person name="Grigoriev I."/>
        </authorList>
    </citation>
    <scope>NUCLEOTIDE SEQUENCE [LARGE SCALE GENOMIC DNA]</scope>
    <source>
        <strain evidence="2">CECT 20119</strain>
    </source>
</reference>
<name>A0A6A6GMM1_9PEZI</name>
<evidence type="ECO:0000313" key="2">
    <source>
        <dbReference type="Proteomes" id="UP000799538"/>
    </source>
</evidence>
<evidence type="ECO:0000313" key="1">
    <source>
        <dbReference type="EMBL" id="KAF2226593.1"/>
    </source>
</evidence>
<proteinExistence type="predicted"/>
<accession>A0A6A6GMM1</accession>
<organism evidence="1 2">
    <name type="scientific">Elsinoe ampelina</name>
    <dbReference type="NCBI Taxonomy" id="302913"/>
    <lineage>
        <taxon>Eukaryota</taxon>
        <taxon>Fungi</taxon>
        <taxon>Dikarya</taxon>
        <taxon>Ascomycota</taxon>
        <taxon>Pezizomycotina</taxon>
        <taxon>Dothideomycetes</taxon>
        <taxon>Dothideomycetidae</taxon>
        <taxon>Myriangiales</taxon>
        <taxon>Elsinoaceae</taxon>
        <taxon>Elsinoe</taxon>
    </lineage>
</organism>
<sequence length="438" mass="49618">MMMKLRWISATMEPVSRRVRRAEVMHMTVNRLQPAIHVRTQQFSQAAVRGRVGGRHTILHVVSQTLPFATRCCSTPALNTTTQTHFSGSTRCCALCAMATLPYRILSWTSTACAGIWRRLRMAWPTTIATSARCDSAIPLMLSLIMRCVSCGSKKTYSTALLVRSPRKVRTLPAWSLFFDEHCLLVSSCLSHCTVSSTEEASHIARFNDWQAQIINCWRDKLCLESTSIHGRRCQYMSSVLFDFLSQNATPYRWSILQRLISHPVVRPKELKIAVGKQHWSAGLLDSVPTVDLDRVDDLPEHVGGYIAEVLSKGPTPERYLYCGSAVSLHGLRQRLVQHKDLLAEALVSGHNAVVAKRLNKPTHLLWFHEETARINEAPRFRVSFSFPVTVVDASRRFQKSLQLKCLSVLMEAIDCVIFDSLDSDTWQRYDFQLSKAR</sequence>
<dbReference type="EMBL" id="ML992502">
    <property type="protein sequence ID" value="KAF2226593.1"/>
    <property type="molecule type" value="Genomic_DNA"/>
</dbReference>
<dbReference type="Proteomes" id="UP000799538">
    <property type="component" value="Unassembled WGS sequence"/>
</dbReference>
<keyword evidence="2" id="KW-1185">Reference proteome</keyword>
<gene>
    <name evidence="1" type="ORF">BDZ85DRAFT_51841</name>
</gene>